<protein>
    <submittedName>
        <fullName evidence="1">Jg6775 protein</fullName>
    </submittedName>
</protein>
<name>A0A8S4QSP7_9NEOP</name>
<dbReference type="Proteomes" id="UP000838756">
    <property type="component" value="Unassembled WGS sequence"/>
</dbReference>
<comment type="caution">
    <text evidence="1">The sequence shown here is derived from an EMBL/GenBank/DDBJ whole genome shotgun (WGS) entry which is preliminary data.</text>
</comment>
<keyword evidence="2" id="KW-1185">Reference proteome</keyword>
<evidence type="ECO:0000313" key="1">
    <source>
        <dbReference type="EMBL" id="CAH2215927.1"/>
    </source>
</evidence>
<dbReference type="OrthoDB" id="2019384at2759"/>
<sequence length="67" mass="7365">TAPSRGDSGAGLAFPAETLGITRYYLQAITSTSPISRNGRIDLYAPTSFEPSAKHEKLIKEHWDPYL</sequence>
<organism evidence="1 2">
    <name type="scientific">Pararge aegeria aegeria</name>
    <dbReference type="NCBI Taxonomy" id="348720"/>
    <lineage>
        <taxon>Eukaryota</taxon>
        <taxon>Metazoa</taxon>
        <taxon>Ecdysozoa</taxon>
        <taxon>Arthropoda</taxon>
        <taxon>Hexapoda</taxon>
        <taxon>Insecta</taxon>
        <taxon>Pterygota</taxon>
        <taxon>Neoptera</taxon>
        <taxon>Endopterygota</taxon>
        <taxon>Lepidoptera</taxon>
        <taxon>Glossata</taxon>
        <taxon>Ditrysia</taxon>
        <taxon>Papilionoidea</taxon>
        <taxon>Nymphalidae</taxon>
        <taxon>Satyrinae</taxon>
        <taxon>Satyrini</taxon>
        <taxon>Parargina</taxon>
        <taxon>Pararge</taxon>
    </lineage>
</organism>
<proteinExistence type="predicted"/>
<evidence type="ECO:0000313" key="2">
    <source>
        <dbReference type="Proteomes" id="UP000838756"/>
    </source>
</evidence>
<accession>A0A8S4QSP7</accession>
<dbReference type="EMBL" id="CAKXAJ010013406">
    <property type="protein sequence ID" value="CAH2215927.1"/>
    <property type="molecule type" value="Genomic_DNA"/>
</dbReference>
<reference evidence="1" key="1">
    <citation type="submission" date="2022-03" db="EMBL/GenBank/DDBJ databases">
        <authorList>
            <person name="Lindestad O."/>
        </authorList>
    </citation>
    <scope>NUCLEOTIDE SEQUENCE</scope>
</reference>
<feature type="non-terminal residue" evidence="1">
    <location>
        <position position="1"/>
    </location>
</feature>
<dbReference type="AlphaFoldDB" id="A0A8S4QSP7"/>
<gene>
    <name evidence="1" type="primary">jg6775</name>
    <name evidence="1" type="ORF">PAEG_LOCUS4006</name>
</gene>